<feature type="transmembrane region" description="Helical" evidence="6">
    <location>
        <begin position="161"/>
        <end position="181"/>
    </location>
</feature>
<feature type="transmembrane region" description="Helical" evidence="6">
    <location>
        <begin position="392"/>
        <end position="416"/>
    </location>
</feature>
<feature type="region of interest" description="Disordered" evidence="5">
    <location>
        <begin position="1"/>
        <end position="77"/>
    </location>
</feature>
<organism evidence="8 9">
    <name type="scientific">Elasticomyces elasticus</name>
    <dbReference type="NCBI Taxonomy" id="574655"/>
    <lineage>
        <taxon>Eukaryota</taxon>
        <taxon>Fungi</taxon>
        <taxon>Dikarya</taxon>
        <taxon>Ascomycota</taxon>
        <taxon>Pezizomycotina</taxon>
        <taxon>Dothideomycetes</taxon>
        <taxon>Dothideomycetidae</taxon>
        <taxon>Mycosphaerellales</taxon>
        <taxon>Teratosphaeriaceae</taxon>
        <taxon>Elasticomyces</taxon>
    </lineage>
</organism>
<feature type="transmembrane region" description="Helical" evidence="6">
    <location>
        <begin position="486"/>
        <end position="508"/>
    </location>
</feature>
<dbReference type="PANTHER" id="PTHR42718">
    <property type="entry name" value="MAJOR FACILITATOR SUPERFAMILY MULTIDRUG TRANSPORTER MFSC"/>
    <property type="match status" value="1"/>
</dbReference>
<dbReference type="SUPFAM" id="SSF103473">
    <property type="entry name" value="MFS general substrate transporter"/>
    <property type="match status" value="1"/>
</dbReference>
<dbReference type="InterPro" id="IPR011701">
    <property type="entry name" value="MFS"/>
</dbReference>
<evidence type="ECO:0000256" key="2">
    <source>
        <dbReference type="ARBA" id="ARBA00022692"/>
    </source>
</evidence>
<dbReference type="AlphaFoldDB" id="A0AAN7WFP6"/>
<dbReference type="GO" id="GO:0016020">
    <property type="term" value="C:membrane"/>
    <property type="evidence" value="ECO:0007669"/>
    <property type="project" value="UniProtKB-SubCell"/>
</dbReference>
<comment type="caution">
    <text evidence="8">The sequence shown here is derived from an EMBL/GenBank/DDBJ whole genome shotgun (WGS) entry which is preliminary data.</text>
</comment>
<comment type="subcellular location">
    <subcellularLocation>
        <location evidence="1">Membrane</location>
        <topology evidence="1">Multi-pass membrane protein</topology>
    </subcellularLocation>
</comment>
<feature type="transmembrane region" description="Helical" evidence="6">
    <location>
        <begin position="359"/>
        <end position="380"/>
    </location>
</feature>
<dbReference type="CDD" id="cd17476">
    <property type="entry name" value="MFS_Amf1_MDR_like"/>
    <property type="match status" value="1"/>
</dbReference>
<feature type="transmembrane region" description="Helical" evidence="6">
    <location>
        <begin position="187"/>
        <end position="210"/>
    </location>
</feature>
<dbReference type="InterPro" id="IPR036259">
    <property type="entry name" value="MFS_trans_sf"/>
</dbReference>
<dbReference type="Pfam" id="PF07690">
    <property type="entry name" value="MFS_1"/>
    <property type="match status" value="1"/>
</dbReference>
<feature type="transmembrane region" description="Helical" evidence="6">
    <location>
        <begin position="131"/>
        <end position="149"/>
    </location>
</feature>
<evidence type="ECO:0000256" key="1">
    <source>
        <dbReference type="ARBA" id="ARBA00004141"/>
    </source>
</evidence>
<feature type="transmembrane region" description="Helical" evidence="6">
    <location>
        <begin position="91"/>
        <end position="119"/>
    </location>
</feature>
<feature type="transmembrane region" description="Helical" evidence="6">
    <location>
        <begin position="222"/>
        <end position="246"/>
    </location>
</feature>
<accession>A0AAN7WFP6</accession>
<feature type="transmembrane region" description="Helical" evidence="6">
    <location>
        <begin position="252"/>
        <end position="270"/>
    </location>
</feature>
<dbReference type="Gene3D" id="1.20.1250.20">
    <property type="entry name" value="MFS general substrate transporter like domains"/>
    <property type="match status" value="2"/>
</dbReference>
<dbReference type="PROSITE" id="PS50850">
    <property type="entry name" value="MFS"/>
    <property type="match status" value="1"/>
</dbReference>
<feature type="transmembrane region" description="Helical" evidence="6">
    <location>
        <begin position="423"/>
        <end position="442"/>
    </location>
</feature>
<feature type="transmembrane region" description="Helical" evidence="6">
    <location>
        <begin position="448"/>
        <end position="474"/>
    </location>
</feature>
<proteinExistence type="predicted"/>
<feature type="transmembrane region" description="Helical" evidence="6">
    <location>
        <begin position="315"/>
        <end position="339"/>
    </location>
</feature>
<evidence type="ECO:0000256" key="5">
    <source>
        <dbReference type="SAM" id="MobiDB-lite"/>
    </source>
</evidence>
<dbReference type="EMBL" id="JAVRQU010000004">
    <property type="protein sequence ID" value="KAK5703999.1"/>
    <property type="molecule type" value="Genomic_DNA"/>
</dbReference>
<feature type="transmembrane region" description="Helical" evidence="6">
    <location>
        <begin position="528"/>
        <end position="549"/>
    </location>
</feature>
<evidence type="ECO:0000313" key="8">
    <source>
        <dbReference type="EMBL" id="KAK5703999.1"/>
    </source>
</evidence>
<evidence type="ECO:0000259" key="7">
    <source>
        <dbReference type="PROSITE" id="PS50850"/>
    </source>
</evidence>
<evidence type="ECO:0000256" key="6">
    <source>
        <dbReference type="SAM" id="Phobius"/>
    </source>
</evidence>
<dbReference type="PANTHER" id="PTHR42718:SF1">
    <property type="entry name" value="LOW AFFINITY AMMONIUM TRANSPORTER"/>
    <property type="match status" value="1"/>
</dbReference>
<keyword evidence="3 6" id="KW-1133">Transmembrane helix</keyword>
<dbReference type="Proteomes" id="UP001310594">
    <property type="component" value="Unassembled WGS sequence"/>
</dbReference>
<dbReference type="GO" id="GO:0022857">
    <property type="term" value="F:transmembrane transporter activity"/>
    <property type="evidence" value="ECO:0007669"/>
    <property type="project" value="InterPro"/>
</dbReference>
<gene>
    <name evidence="8" type="primary">ATR1_1</name>
    <name evidence="8" type="ORF">LTR97_003012</name>
</gene>
<sequence length="573" mass="62043">MANTQQDLPRTQTKFEEKLPVLEPETTLHTPTATSTPTVEPLPPTKREDEVPPIPDDSDGDADSLQPTRTQDSEMRRTASLNKAVSLPREILVVGIICLSQLTTQVGFSNTLVLLHVIGRSFEITNPGKEAWLVAGYSLTVGTFILVFGRMGDVFGYKRMLVIGYTWFALWSMVAGLAIYSNYVLFVFARVLQGIGPAICLPNGLALLGALYEPGNRKNMCFAIFGACAPGGSILGAAAGGVFALAWWPWTFWSFAITLAITAFGAAFLIPDPQVKVQLPRTVRGFVEELDLYAATVGILSLILFNFAWNQAPISGWGTPSVCVCLVLGVLLVPVFFYLELKVSPNPLIPFSLFTSTNAFVLSCIACGWANFGIFALYFFNILQVLRGTSPLLTAAYLSPFVISGAAAALLTGFLLSHLRPAWLMVIAMCAFLAGNLILTTVPPHQIYWGQFFVTTLIAPFGMDMSFPAATLYLSNSIEKSKQGVAASLVMTIVNYSISLGLGFAGTVEVNVNNGGTTRKDVLTGYRGALYMGTGLSGFGLAISIAFVAKTYWDDHKVRQQPADLETKREDLD</sequence>
<evidence type="ECO:0000256" key="4">
    <source>
        <dbReference type="ARBA" id="ARBA00023136"/>
    </source>
</evidence>
<evidence type="ECO:0000256" key="3">
    <source>
        <dbReference type="ARBA" id="ARBA00022989"/>
    </source>
</evidence>
<dbReference type="InterPro" id="IPR020846">
    <property type="entry name" value="MFS_dom"/>
</dbReference>
<feature type="domain" description="Major facilitator superfamily (MFS) profile" evidence="7">
    <location>
        <begin position="93"/>
        <end position="552"/>
    </location>
</feature>
<name>A0AAN7WFP6_9PEZI</name>
<feature type="transmembrane region" description="Helical" evidence="6">
    <location>
        <begin position="290"/>
        <end position="309"/>
    </location>
</feature>
<keyword evidence="4 6" id="KW-0472">Membrane</keyword>
<protein>
    <submittedName>
        <fullName evidence="8">Multidrug-resistance type transporter aminotriazole resistance</fullName>
    </submittedName>
</protein>
<reference evidence="8" key="1">
    <citation type="submission" date="2023-08" db="EMBL/GenBank/DDBJ databases">
        <title>Black Yeasts Isolated from many extreme environments.</title>
        <authorList>
            <person name="Coleine C."/>
            <person name="Stajich J.E."/>
            <person name="Selbmann L."/>
        </authorList>
    </citation>
    <scope>NUCLEOTIDE SEQUENCE</scope>
    <source>
        <strain evidence="8">CCFEE 5810</strain>
    </source>
</reference>
<feature type="compositionally biased region" description="Polar residues" evidence="5">
    <location>
        <begin position="1"/>
        <end position="12"/>
    </location>
</feature>
<evidence type="ECO:0000313" key="9">
    <source>
        <dbReference type="Proteomes" id="UP001310594"/>
    </source>
</evidence>
<keyword evidence="2 6" id="KW-0812">Transmembrane</keyword>
<feature type="compositionally biased region" description="Low complexity" evidence="5">
    <location>
        <begin position="21"/>
        <end position="39"/>
    </location>
</feature>